<evidence type="ECO:0000256" key="7">
    <source>
        <dbReference type="ARBA" id="ARBA00023136"/>
    </source>
</evidence>
<dbReference type="PROSITE" id="PS50262">
    <property type="entry name" value="G_PROTEIN_RECEP_F1_2"/>
    <property type="match status" value="1"/>
</dbReference>
<evidence type="ECO:0000256" key="2">
    <source>
        <dbReference type="ARBA" id="ARBA00010663"/>
    </source>
</evidence>
<feature type="transmembrane region" description="Helical" evidence="12">
    <location>
        <begin position="328"/>
        <end position="347"/>
    </location>
</feature>
<feature type="compositionally biased region" description="Basic and acidic residues" evidence="11">
    <location>
        <begin position="389"/>
        <end position="411"/>
    </location>
</feature>
<organism evidence="14 15">
    <name type="scientific">Varroa destructor</name>
    <name type="common">Honeybee mite</name>
    <dbReference type="NCBI Taxonomy" id="109461"/>
    <lineage>
        <taxon>Eukaryota</taxon>
        <taxon>Metazoa</taxon>
        <taxon>Ecdysozoa</taxon>
        <taxon>Arthropoda</taxon>
        <taxon>Chelicerata</taxon>
        <taxon>Arachnida</taxon>
        <taxon>Acari</taxon>
        <taxon>Parasitiformes</taxon>
        <taxon>Mesostigmata</taxon>
        <taxon>Gamasina</taxon>
        <taxon>Dermanyssoidea</taxon>
        <taxon>Varroidae</taxon>
        <taxon>Varroa</taxon>
    </lineage>
</organism>
<accession>A0A7M7JGV4</accession>
<feature type="transmembrane region" description="Helical" evidence="12">
    <location>
        <begin position="237"/>
        <end position="260"/>
    </location>
</feature>
<evidence type="ECO:0000256" key="11">
    <source>
        <dbReference type="SAM" id="MobiDB-lite"/>
    </source>
</evidence>
<comment type="subcellular location">
    <subcellularLocation>
        <location evidence="1">Cell membrane</location>
        <topology evidence="1">Multi-pass membrane protein</topology>
    </subcellularLocation>
</comment>
<dbReference type="Pfam" id="PF00001">
    <property type="entry name" value="7tm_1"/>
    <property type="match status" value="1"/>
</dbReference>
<dbReference type="EnsemblMetazoa" id="XM_022796213">
    <property type="protein sequence ID" value="XP_022651948"/>
    <property type="gene ID" value="LOC111246505"/>
</dbReference>
<dbReference type="OMA" id="HMNVSQG"/>
<dbReference type="KEGG" id="vde:111246505"/>
<evidence type="ECO:0000313" key="15">
    <source>
        <dbReference type="Proteomes" id="UP000594260"/>
    </source>
</evidence>
<keyword evidence="9 10" id="KW-0807">Transducer</keyword>
<dbReference type="Gene3D" id="1.20.1070.10">
    <property type="entry name" value="Rhodopsin 7-helix transmembrane proteins"/>
    <property type="match status" value="1"/>
</dbReference>
<evidence type="ECO:0000313" key="14">
    <source>
        <dbReference type="EnsemblMetazoa" id="XP_022651948"/>
    </source>
</evidence>
<dbReference type="Proteomes" id="UP000594260">
    <property type="component" value="Unplaced"/>
</dbReference>
<evidence type="ECO:0000256" key="6">
    <source>
        <dbReference type="ARBA" id="ARBA00023040"/>
    </source>
</evidence>
<dbReference type="RefSeq" id="XP_022651948.1">
    <property type="nucleotide sequence ID" value="XM_022796213.1"/>
</dbReference>
<dbReference type="FunCoup" id="A0A7M7JGV4">
    <property type="interactions" value="63"/>
</dbReference>
<keyword evidence="6 10" id="KW-0297">G-protein coupled receptor</keyword>
<dbReference type="InterPro" id="IPR000276">
    <property type="entry name" value="GPCR_Rhodpsn"/>
</dbReference>
<dbReference type="PRINTS" id="PR00237">
    <property type="entry name" value="GPCRRHODOPSN"/>
</dbReference>
<evidence type="ECO:0000256" key="8">
    <source>
        <dbReference type="ARBA" id="ARBA00023170"/>
    </source>
</evidence>
<feature type="transmembrane region" description="Helical" evidence="12">
    <location>
        <begin position="107"/>
        <end position="131"/>
    </location>
</feature>
<dbReference type="SUPFAM" id="SSF81321">
    <property type="entry name" value="Family A G protein-coupled receptor-like"/>
    <property type="match status" value="1"/>
</dbReference>
<evidence type="ECO:0000256" key="12">
    <source>
        <dbReference type="SAM" id="Phobius"/>
    </source>
</evidence>
<dbReference type="OrthoDB" id="10044919at2759"/>
<name>A0A7M7JGV4_VARDE</name>
<feature type="transmembrane region" description="Helical" evidence="12">
    <location>
        <begin position="190"/>
        <end position="210"/>
    </location>
</feature>
<feature type="domain" description="G-protein coupled receptors family 1 profile" evidence="13">
    <location>
        <begin position="85"/>
        <end position="345"/>
    </location>
</feature>
<dbReference type="GO" id="GO:0004930">
    <property type="term" value="F:G protein-coupled receptor activity"/>
    <property type="evidence" value="ECO:0007669"/>
    <property type="project" value="UniProtKB-KW"/>
</dbReference>
<reference evidence="14" key="1">
    <citation type="submission" date="2021-01" db="UniProtKB">
        <authorList>
            <consortium name="EnsemblMetazoa"/>
        </authorList>
    </citation>
    <scope>IDENTIFICATION</scope>
</reference>
<dbReference type="InterPro" id="IPR017452">
    <property type="entry name" value="GPCR_Rhodpsn_7TM"/>
</dbReference>
<dbReference type="PANTHER" id="PTHR24228">
    <property type="entry name" value="B2 BRADYKININ RECEPTOR/ANGIOTENSIN II RECEPTOR"/>
    <property type="match status" value="1"/>
</dbReference>
<keyword evidence="7 12" id="KW-0472">Membrane</keyword>
<keyword evidence="15" id="KW-1185">Reference proteome</keyword>
<evidence type="ECO:0000256" key="10">
    <source>
        <dbReference type="RuleBase" id="RU000688"/>
    </source>
</evidence>
<feature type="transmembrane region" description="Helical" evidence="12">
    <location>
        <begin position="151"/>
        <end position="169"/>
    </location>
</feature>
<proteinExistence type="inferred from homology"/>
<keyword evidence="4 10" id="KW-0812">Transmembrane</keyword>
<evidence type="ECO:0000256" key="5">
    <source>
        <dbReference type="ARBA" id="ARBA00022989"/>
    </source>
</evidence>
<dbReference type="CDD" id="cd15210">
    <property type="entry name" value="7tmA_GPR84-like"/>
    <property type="match status" value="1"/>
</dbReference>
<comment type="similarity">
    <text evidence="2 10">Belongs to the G-protein coupled receptor 1 family.</text>
</comment>
<protein>
    <recommendedName>
        <fullName evidence="13">G-protein coupled receptors family 1 profile domain-containing protein</fullName>
    </recommendedName>
</protein>
<dbReference type="PANTHER" id="PTHR24228:SF74">
    <property type="entry name" value="G-PROTEIN COUPLED RECEPTORS FAMILY 1 PROFILE DOMAIN-CONTAINING PROTEIN"/>
    <property type="match status" value="1"/>
</dbReference>
<keyword evidence="3" id="KW-1003">Cell membrane</keyword>
<feature type="transmembrane region" description="Helical" evidence="12">
    <location>
        <begin position="296"/>
        <end position="316"/>
    </location>
</feature>
<evidence type="ECO:0000256" key="9">
    <source>
        <dbReference type="ARBA" id="ARBA00023224"/>
    </source>
</evidence>
<keyword evidence="8 10" id="KW-0675">Receptor</keyword>
<dbReference type="GO" id="GO:0005886">
    <property type="term" value="C:plasma membrane"/>
    <property type="evidence" value="ECO:0007669"/>
    <property type="project" value="UniProtKB-SubCell"/>
</dbReference>
<evidence type="ECO:0000259" key="13">
    <source>
        <dbReference type="PROSITE" id="PS50262"/>
    </source>
</evidence>
<dbReference type="AlphaFoldDB" id="A0A7M7JGV4"/>
<keyword evidence="5 12" id="KW-1133">Transmembrane helix</keyword>
<feature type="transmembrane region" description="Helical" evidence="12">
    <location>
        <begin position="68"/>
        <end position="95"/>
    </location>
</feature>
<evidence type="ECO:0000256" key="4">
    <source>
        <dbReference type="ARBA" id="ARBA00022692"/>
    </source>
</evidence>
<dbReference type="GeneID" id="111246505"/>
<feature type="region of interest" description="Disordered" evidence="11">
    <location>
        <begin position="389"/>
        <end position="415"/>
    </location>
</feature>
<evidence type="ECO:0000256" key="1">
    <source>
        <dbReference type="ARBA" id="ARBA00004651"/>
    </source>
</evidence>
<dbReference type="PROSITE" id="PS00237">
    <property type="entry name" value="G_PROTEIN_RECEP_F1_1"/>
    <property type="match status" value="1"/>
</dbReference>
<dbReference type="InParanoid" id="A0A7M7JGV4"/>
<evidence type="ECO:0000256" key="3">
    <source>
        <dbReference type="ARBA" id="ARBA00022475"/>
    </source>
</evidence>
<sequence>MEADATTSELPLTSTIQQTVNFFRHTVTAPVQTENTISLATAIEEVTGPPLLATIRDGPDWDSHRTTLTLTACVALLIAVCGFAGNVLTIIALTSNKGPPAKLRKNASNLFIVSLSLADLMFSAVNMPFAASRFFHREWIHGDFLCRLFPFFRYMNVGLSLLSITAITINRYILIGHRRLYDRIYRQQAIYLMIGFTWIFPIVVLVPTWFGRWGTFGYDPTILNCSILEVNGRSPKYFLFVSAFLVPCFTIIVCYARIFFIVHRSKVKMTSHARTTEQSREREARRRAEEWKVTKMVLIIFCSFLVCYLPITVAKVADRGVRYPGVHLLAYTLVYLSACLNPIIYGVTNQQYRDAYKYTIARLCEFIASGCLHCGQCFVLTCRHERNNSVHDPEAEGQKQERRQPDEDRTGSKGATIMRMSASTQCPSMKNLEVLDIQETPLEALSTKSIQQSIEELPSVNTLGGTAQDEQVPPLS</sequence>